<dbReference type="InterPro" id="IPR011008">
    <property type="entry name" value="Dimeric_a/b-barrel"/>
</dbReference>
<accession>A0A919PTL3</accession>
<reference evidence="2" key="1">
    <citation type="submission" date="2021-01" db="EMBL/GenBank/DDBJ databases">
        <title>Whole genome shotgun sequence of Dactylosporangium siamense NBRC 106093.</title>
        <authorList>
            <person name="Komaki H."/>
            <person name="Tamura T."/>
        </authorList>
    </citation>
    <scope>NUCLEOTIDE SEQUENCE</scope>
    <source>
        <strain evidence="2">NBRC 106093</strain>
    </source>
</reference>
<sequence length="113" mass="12606">MTQLQGIARFTFHPGRVEEFKRLSAQCMQIVRTKDTGTLQYEIYLNDDESEAIVLERYRDSQALIEHLQHVADLMEPILATATVTGEILGSPDAELRANLAGGAVRLYAPAVF</sequence>
<protein>
    <recommendedName>
        <fullName evidence="1">ABM domain-containing protein</fullName>
    </recommendedName>
</protein>
<feature type="domain" description="ABM" evidence="1">
    <location>
        <begin position="7"/>
        <end position="70"/>
    </location>
</feature>
<dbReference type="Proteomes" id="UP000660611">
    <property type="component" value="Unassembled WGS sequence"/>
</dbReference>
<dbReference type="SUPFAM" id="SSF54909">
    <property type="entry name" value="Dimeric alpha+beta barrel"/>
    <property type="match status" value="1"/>
</dbReference>
<dbReference type="RefSeq" id="WP_203851970.1">
    <property type="nucleotide sequence ID" value="NZ_BAAAVW010000027.1"/>
</dbReference>
<proteinExistence type="predicted"/>
<evidence type="ECO:0000313" key="2">
    <source>
        <dbReference type="EMBL" id="GIG50326.1"/>
    </source>
</evidence>
<gene>
    <name evidence="2" type="ORF">Dsi01nite_083670</name>
</gene>
<keyword evidence="3" id="KW-1185">Reference proteome</keyword>
<dbReference type="AlphaFoldDB" id="A0A919PTL3"/>
<evidence type="ECO:0000259" key="1">
    <source>
        <dbReference type="Pfam" id="PF03992"/>
    </source>
</evidence>
<dbReference type="Pfam" id="PF03992">
    <property type="entry name" value="ABM"/>
    <property type="match status" value="1"/>
</dbReference>
<dbReference type="InterPro" id="IPR007138">
    <property type="entry name" value="ABM_dom"/>
</dbReference>
<comment type="caution">
    <text evidence="2">The sequence shown here is derived from an EMBL/GenBank/DDBJ whole genome shotgun (WGS) entry which is preliminary data.</text>
</comment>
<organism evidence="2 3">
    <name type="scientific">Dactylosporangium siamense</name>
    <dbReference type="NCBI Taxonomy" id="685454"/>
    <lineage>
        <taxon>Bacteria</taxon>
        <taxon>Bacillati</taxon>
        <taxon>Actinomycetota</taxon>
        <taxon>Actinomycetes</taxon>
        <taxon>Micromonosporales</taxon>
        <taxon>Micromonosporaceae</taxon>
        <taxon>Dactylosporangium</taxon>
    </lineage>
</organism>
<dbReference type="EMBL" id="BONQ01000129">
    <property type="protein sequence ID" value="GIG50326.1"/>
    <property type="molecule type" value="Genomic_DNA"/>
</dbReference>
<dbReference type="Gene3D" id="3.30.70.100">
    <property type="match status" value="1"/>
</dbReference>
<evidence type="ECO:0000313" key="3">
    <source>
        <dbReference type="Proteomes" id="UP000660611"/>
    </source>
</evidence>
<name>A0A919PTL3_9ACTN</name>